<comment type="caution">
    <text evidence="3">The sequence shown here is derived from an EMBL/GenBank/DDBJ whole genome shotgun (WGS) entry which is preliminary data.</text>
</comment>
<accession>A0A2M7XGB1</accession>
<gene>
    <name evidence="3" type="ORF">CO173_00675</name>
</gene>
<organism evidence="3 4">
    <name type="scientific">Candidatus Uhrbacteria bacterium CG_4_9_14_3_um_filter_41_35</name>
    <dbReference type="NCBI Taxonomy" id="1975034"/>
    <lineage>
        <taxon>Bacteria</taxon>
        <taxon>Candidatus Uhriibacteriota</taxon>
    </lineage>
</organism>
<dbReference type="Proteomes" id="UP000231263">
    <property type="component" value="Unassembled WGS sequence"/>
</dbReference>
<dbReference type="Gene3D" id="3.40.50.720">
    <property type="entry name" value="NAD(P)-binding Rossmann-like Domain"/>
    <property type="match status" value="1"/>
</dbReference>
<dbReference type="AlphaFoldDB" id="A0A2M7XGB1"/>
<evidence type="ECO:0000259" key="2">
    <source>
        <dbReference type="Pfam" id="PF01370"/>
    </source>
</evidence>
<protein>
    <submittedName>
        <fullName evidence="3">UDP-glucose 4-epimerase</fullName>
    </submittedName>
</protein>
<dbReference type="InterPro" id="IPR036291">
    <property type="entry name" value="NAD(P)-bd_dom_sf"/>
</dbReference>
<sequence>MKFGNVIVTGGSGFLGSHLVDVLVLISESVTVIDTKKPRKLNKNKQASYKIVDIASPEVHTIFKKIKPEVVFHLAAHIHDRESQREPIMNAENNIIGSINIFEADREYGKAKIVFASSSIVYGNQEDLPANELAIPKPVTPYAISQLTCERYLHFYNSVHKIPAVVLRMANVYGPRQDASAESGAIGIFAARLLKGQQVYINNDGNTTRDYVYVDDAVQALIKAADSSYVGILNVGGGVEFSTNDIFKIVREEVGAQADSDHRELVEDVVKRVSLDISNIKKELDWEPKTSITEGVAKTVAWYREFV</sequence>
<dbReference type="PANTHER" id="PTHR43000">
    <property type="entry name" value="DTDP-D-GLUCOSE 4,6-DEHYDRATASE-RELATED"/>
    <property type="match status" value="1"/>
</dbReference>
<name>A0A2M7XGB1_9BACT</name>
<evidence type="ECO:0000313" key="3">
    <source>
        <dbReference type="EMBL" id="PJA46892.1"/>
    </source>
</evidence>
<comment type="similarity">
    <text evidence="1">Belongs to the NAD(P)-dependent epimerase/dehydratase family.</text>
</comment>
<dbReference type="EMBL" id="PFWT01000006">
    <property type="protein sequence ID" value="PJA46892.1"/>
    <property type="molecule type" value="Genomic_DNA"/>
</dbReference>
<dbReference type="Pfam" id="PF01370">
    <property type="entry name" value="Epimerase"/>
    <property type="match status" value="1"/>
</dbReference>
<evidence type="ECO:0000256" key="1">
    <source>
        <dbReference type="ARBA" id="ARBA00007637"/>
    </source>
</evidence>
<reference evidence="4" key="1">
    <citation type="submission" date="2017-09" db="EMBL/GenBank/DDBJ databases">
        <title>Depth-based differentiation of microbial function through sediment-hosted aquifers and enrichment of novel symbionts in the deep terrestrial subsurface.</title>
        <authorList>
            <person name="Probst A.J."/>
            <person name="Ladd B."/>
            <person name="Jarett J.K."/>
            <person name="Geller-Mcgrath D.E."/>
            <person name="Sieber C.M.K."/>
            <person name="Emerson J.B."/>
            <person name="Anantharaman K."/>
            <person name="Thomas B.C."/>
            <person name="Malmstrom R."/>
            <person name="Stieglmeier M."/>
            <person name="Klingl A."/>
            <person name="Woyke T."/>
            <person name="Ryan C.M."/>
            <person name="Banfield J.F."/>
        </authorList>
    </citation>
    <scope>NUCLEOTIDE SEQUENCE [LARGE SCALE GENOMIC DNA]</scope>
</reference>
<dbReference type="Gene3D" id="3.90.25.10">
    <property type="entry name" value="UDP-galactose 4-epimerase, domain 1"/>
    <property type="match status" value="1"/>
</dbReference>
<evidence type="ECO:0000313" key="4">
    <source>
        <dbReference type="Proteomes" id="UP000231263"/>
    </source>
</evidence>
<dbReference type="SUPFAM" id="SSF51735">
    <property type="entry name" value="NAD(P)-binding Rossmann-fold domains"/>
    <property type="match status" value="1"/>
</dbReference>
<feature type="domain" description="NAD-dependent epimerase/dehydratase" evidence="2">
    <location>
        <begin position="6"/>
        <end position="236"/>
    </location>
</feature>
<proteinExistence type="inferred from homology"/>
<dbReference type="InterPro" id="IPR001509">
    <property type="entry name" value="Epimerase_deHydtase"/>
</dbReference>